<dbReference type="RefSeq" id="WP_208152348.1">
    <property type="nucleotide sequence ID" value="NZ_JAGEVF010000001.1"/>
</dbReference>
<gene>
    <name evidence="3" type="ORF">J4050_01570</name>
</gene>
<comment type="caution">
    <text evidence="3">The sequence shown here is derived from an EMBL/GenBank/DDBJ whole genome shotgun (WGS) entry which is preliminary data.</text>
</comment>
<dbReference type="InterPro" id="IPR025738">
    <property type="entry name" value="BatD"/>
</dbReference>
<organism evidence="3 4">
    <name type="scientific">Winogradskyella pelagia</name>
    <dbReference type="NCBI Taxonomy" id="2819984"/>
    <lineage>
        <taxon>Bacteria</taxon>
        <taxon>Pseudomonadati</taxon>
        <taxon>Bacteroidota</taxon>
        <taxon>Flavobacteriia</taxon>
        <taxon>Flavobacteriales</taxon>
        <taxon>Flavobacteriaceae</taxon>
        <taxon>Winogradskyella</taxon>
    </lineage>
</organism>
<evidence type="ECO:0000313" key="4">
    <source>
        <dbReference type="Proteomes" id="UP000676776"/>
    </source>
</evidence>
<dbReference type="EMBL" id="JAGEVF010000001">
    <property type="protein sequence ID" value="MBO3115415.1"/>
    <property type="molecule type" value="Genomic_DNA"/>
</dbReference>
<keyword evidence="1" id="KW-0472">Membrane</keyword>
<dbReference type="PANTHER" id="PTHR40940:SF2">
    <property type="entry name" value="BATD"/>
    <property type="match status" value="1"/>
</dbReference>
<protein>
    <submittedName>
        <fullName evidence="3">Protein BatD</fullName>
    </submittedName>
</protein>
<evidence type="ECO:0000313" key="3">
    <source>
        <dbReference type="EMBL" id="MBO3115415.1"/>
    </source>
</evidence>
<accession>A0ABS3SY42</accession>
<feature type="transmembrane region" description="Helical" evidence="1">
    <location>
        <begin position="448"/>
        <end position="466"/>
    </location>
</feature>
<sequence>MSIRRFITFIIIAIASMSLSAQVKFEAKVSKSKLGVNERLRIDFEMNKDGDNFIPPNFEGFDVVGGPSTSVSNSWFNGKRSYKKTYTYFLSPQKRGTFTIKQAKIEIEGEIYKTFPVTITVTAAVDKPNSPPDASDIAAEKIHLVAEVSKTNPYLNEAITVVYKLYVSPETGVSNWREKDNPRYNDFWSQNIEIKGLNIQNGKYKGEDYRYVVLRKTVLYPQKSGKLSIEPLVLDITVEVPTNRTDIFGRALMTKVPQTVTAGSRTINVKPLPEQGKPADFKGAVGDFTLSVTTSKTELNATESLQAKVEVSGKGNLKLFELPKLTTPSSLEVYEPEHEESVRTNLNGMQGSISDTYTIVPQYKGKYPVPSVSFSYFDLNSERYKRLSSDEIVIDVLEGPTASLNSTIEETSPSVKQSVRTSGNTFAFIKTSTTFEGMSTIAFFKSNLFWSLLLLPFMCIPIAIFLRRRKEKLDNDIIGNRIRKADRLARKYLSKAKKDLGNKEAFYIALEKALHNYLKAKLNIETSDFNKEKIRSLLLDKNVEELPIADFISILENCELARYTPFTQVTMQNDYDKAAKTISLIDKQLR</sequence>
<keyword evidence="1" id="KW-0812">Transmembrane</keyword>
<dbReference type="Proteomes" id="UP000676776">
    <property type="component" value="Unassembled WGS sequence"/>
</dbReference>
<keyword evidence="1" id="KW-1133">Transmembrane helix</keyword>
<proteinExistence type="predicted"/>
<evidence type="ECO:0000256" key="1">
    <source>
        <dbReference type="SAM" id="Phobius"/>
    </source>
</evidence>
<evidence type="ECO:0000256" key="2">
    <source>
        <dbReference type="SAM" id="SignalP"/>
    </source>
</evidence>
<feature type="signal peptide" evidence="2">
    <location>
        <begin position="1"/>
        <end position="21"/>
    </location>
</feature>
<keyword evidence="2" id="KW-0732">Signal</keyword>
<reference evidence="3 4" key="1">
    <citation type="submission" date="2021-03" db="EMBL/GenBank/DDBJ databases">
        <title>Winogradskyella sp. nov., isolated from costal sediment.</title>
        <authorList>
            <person name="Gao C."/>
        </authorList>
    </citation>
    <scope>NUCLEOTIDE SEQUENCE [LARGE SCALE GENOMIC DNA]</scope>
    <source>
        <strain evidence="3 4">DF17</strain>
    </source>
</reference>
<name>A0ABS3SY42_9FLAO</name>
<dbReference type="Pfam" id="PF13584">
    <property type="entry name" value="BatD"/>
    <property type="match status" value="2"/>
</dbReference>
<keyword evidence="4" id="KW-1185">Reference proteome</keyword>
<feature type="chain" id="PRO_5045756601" evidence="2">
    <location>
        <begin position="22"/>
        <end position="590"/>
    </location>
</feature>
<dbReference type="PANTHER" id="PTHR40940">
    <property type="entry name" value="PROTEIN BATD-RELATED"/>
    <property type="match status" value="1"/>
</dbReference>